<evidence type="ECO:0000313" key="1">
    <source>
        <dbReference type="EMBL" id="MDY0396780.1"/>
    </source>
</evidence>
<name>A0ABU5CBZ5_9BACI</name>
<keyword evidence="2" id="KW-1185">Reference proteome</keyword>
<protein>
    <submittedName>
        <fullName evidence="1">Phage head-tail adapter protein</fullName>
    </submittedName>
</protein>
<dbReference type="Proteomes" id="UP001281447">
    <property type="component" value="Unassembled WGS sequence"/>
</dbReference>
<proteinExistence type="predicted"/>
<sequence length="122" mass="14125">MWKNEYKSPRYRSSDFDTPVIFYEYEEQSGPLPGQKEKKVLFKCLAKIEGIWLKDLERAKQNGTLSEATIIIRNPIGTYTPTNKHFLSVEVGIYQNDRYNIKHVQPDVKDPDFINIVAAVST</sequence>
<accession>A0ABU5CBZ5</accession>
<dbReference type="EMBL" id="JAWDIP010000004">
    <property type="protein sequence ID" value="MDY0396780.1"/>
    <property type="molecule type" value="Genomic_DNA"/>
</dbReference>
<comment type="caution">
    <text evidence="1">The sequence shown here is derived from an EMBL/GenBank/DDBJ whole genome shotgun (WGS) entry which is preliminary data.</text>
</comment>
<evidence type="ECO:0000313" key="2">
    <source>
        <dbReference type="Proteomes" id="UP001281447"/>
    </source>
</evidence>
<reference evidence="1 2" key="1">
    <citation type="submission" date="2023-10" db="EMBL/GenBank/DDBJ databases">
        <title>Virgibacillus halophilus 5B73C genome.</title>
        <authorList>
            <person name="Miliotis G."/>
            <person name="Sengupta P."/>
            <person name="Hameed A."/>
            <person name="Chuvochina M."/>
            <person name="Mcdonagh F."/>
            <person name="Simpson A.C."/>
            <person name="Singh N.K."/>
            <person name="Rekha P.D."/>
            <person name="Raman K."/>
            <person name="Hugenholtz P."/>
            <person name="Venkateswaran K."/>
        </authorList>
    </citation>
    <scope>NUCLEOTIDE SEQUENCE [LARGE SCALE GENOMIC DNA]</scope>
    <source>
        <strain evidence="1 2">5B73C</strain>
    </source>
</reference>
<gene>
    <name evidence="1" type="ORF">RWE15_23890</name>
</gene>
<dbReference type="RefSeq" id="WP_390356846.1">
    <property type="nucleotide sequence ID" value="NZ_JBHUIZ010000014.1"/>
</dbReference>
<organism evidence="1 2">
    <name type="scientific">Tigheibacillus halophilus</name>
    <dbReference type="NCBI Taxonomy" id="361280"/>
    <lineage>
        <taxon>Bacteria</taxon>
        <taxon>Bacillati</taxon>
        <taxon>Bacillota</taxon>
        <taxon>Bacilli</taxon>
        <taxon>Bacillales</taxon>
        <taxon>Bacillaceae</taxon>
        <taxon>Tigheibacillus</taxon>
    </lineage>
</organism>